<organism evidence="2 3">
    <name type="scientific">Liparis tanakae</name>
    <name type="common">Tanaka's snailfish</name>
    <dbReference type="NCBI Taxonomy" id="230148"/>
    <lineage>
        <taxon>Eukaryota</taxon>
        <taxon>Metazoa</taxon>
        <taxon>Chordata</taxon>
        <taxon>Craniata</taxon>
        <taxon>Vertebrata</taxon>
        <taxon>Euteleostomi</taxon>
        <taxon>Actinopterygii</taxon>
        <taxon>Neopterygii</taxon>
        <taxon>Teleostei</taxon>
        <taxon>Neoteleostei</taxon>
        <taxon>Acanthomorphata</taxon>
        <taxon>Eupercaria</taxon>
        <taxon>Perciformes</taxon>
        <taxon>Cottioidei</taxon>
        <taxon>Cottales</taxon>
        <taxon>Liparidae</taxon>
        <taxon>Liparis</taxon>
    </lineage>
</organism>
<name>A0A4Z2FT31_9TELE</name>
<feature type="region of interest" description="Disordered" evidence="1">
    <location>
        <begin position="1"/>
        <end position="34"/>
    </location>
</feature>
<reference evidence="2 3" key="1">
    <citation type="submission" date="2019-03" db="EMBL/GenBank/DDBJ databases">
        <title>First draft genome of Liparis tanakae, snailfish: a comprehensive survey of snailfish specific genes.</title>
        <authorList>
            <person name="Kim W."/>
            <person name="Song I."/>
            <person name="Jeong J.-H."/>
            <person name="Kim D."/>
            <person name="Kim S."/>
            <person name="Ryu S."/>
            <person name="Song J.Y."/>
            <person name="Lee S.K."/>
        </authorList>
    </citation>
    <scope>NUCLEOTIDE SEQUENCE [LARGE SCALE GENOMIC DNA]</scope>
    <source>
        <tissue evidence="2">Muscle</tissue>
    </source>
</reference>
<sequence length="85" mass="9593">MLHRRVKGTDPPLSVDGSALKTQRKDRDPSTRTRQLMVMKRPVPAALPPFLLRSSSPVLLHQVEVIPWRVDRQPVPRQSASLHGV</sequence>
<dbReference type="Proteomes" id="UP000314294">
    <property type="component" value="Unassembled WGS sequence"/>
</dbReference>
<protein>
    <submittedName>
        <fullName evidence="2">Uncharacterized protein</fullName>
    </submittedName>
</protein>
<evidence type="ECO:0000313" key="3">
    <source>
        <dbReference type="Proteomes" id="UP000314294"/>
    </source>
</evidence>
<evidence type="ECO:0000313" key="2">
    <source>
        <dbReference type="EMBL" id="TNN44328.1"/>
    </source>
</evidence>
<gene>
    <name evidence="2" type="ORF">EYF80_045491</name>
</gene>
<evidence type="ECO:0000256" key="1">
    <source>
        <dbReference type="SAM" id="MobiDB-lite"/>
    </source>
</evidence>
<accession>A0A4Z2FT31</accession>
<proteinExistence type="predicted"/>
<keyword evidence="3" id="KW-1185">Reference proteome</keyword>
<dbReference type="EMBL" id="SRLO01000912">
    <property type="protein sequence ID" value="TNN44328.1"/>
    <property type="molecule type" value="Genomic_DNA"/>
</dbReference>
<comment type="caution">
    <text evidence="2">The sequence shown here is derived from an EMBL/GenBank/DDBJ whole genome shotgun (WGS) entry which is preliminary data.</text>
</comment>
<dbReference type="AlphaFoldDB" id="A0A4Z2FT31"/>